<evidence type="ECO:0000313" key="3">
    <source>
        <dbReference type="EMBL" id="KAA6412029.1"/>
    </source>
</evidence>
<keyword evidence="2" id="KW-0812">Transmembrane</keyword>
<organism evidence="4 5">
    <name type="scientific">Lasallia pustulata</name>
    <dbReference type="NCBI Taxonomy" id="136370"/>
    <lineage>
        <taxon>Eukaryota</taxon>
        <taxon>Fungi</taxon>
        <taxon>Dikarya</taxon>
        <taxon>Ascomycota</taxon>
        <taxon>Pezizomycotina</taxon>
        <taxon>Lecanoromycetes</taxon>
        <taxon>OSLEUM clade</taxon>
        <taxon>Umbilicariomycetidae</taxon>
        <taxon>Umbilicariales</taxon>
        <taxon>Umbilicariaceae</taxon>
        <taxon>Lasallia</taxon>
    </lineage>
</organism>
<reference evidence="4" key="1">
    <citation type="submission" date="2017-03" db="EMBL/GenBank/DDBJ databases">
        <authorList>
            <person name="Afonso C.L."/>
            <person name="Miller P.J."/>
            <person name="Scott M.A."/>
            <person name="Spackman E."/>
            <person name="Goraichik I."/>
            <person name="Dimitrov K.M."/>
            <person name="Suarez D.L."/>
            <person name="Swayne D.E."/>
        </authorList>
    </citation>
    <scope>NUCLEOTIDE SEQUENCE [LARGE SCALE GENOMIC DNA]</scope>
</reference>
<feature type="transmembrane region" description="Helical" evidence="2">
    <location>
        <begin position="76"/>
        <end position="101"/>
    </location>
</feature>
<feature type="region of interest" description="Disordered" evidence="1">
    <location>
        <begin position="172"/>
        <end position="223"/>
    </location>
</feature>
<sequence>MQLPLGALQKGKNTVHTIQGLAVFVAWALTIAVFTEAGDTDGRTAFYFVLCFLTIPALVYQTAVSMFPRTRKFANAYAFAAVDVLFLILWFSAAIAVGTWVNAGIDAGQAQKNLKGAGCEAFGWGSEKKCDLSQVQVGLAVMIFLLFLATTALSLYTAIYFRRHGTLPNARPYISQPTPLDIDPQTNSAFSPNPHDEFDNDDYDEEELGQPQHQPSGPLNQHDDVVRLAPTSQDHRIPRRPLSWEGRGEERYDTAYRGAGAEAQGQAEPAHLFADEYAGGGGLVSDPFRDDVVLSHEHGGYASGGGGGRGRVEFPEADYHR</sequence>
<keyword evidence="5" id="KW-1185">Reference proteome</keyword>
<feature type="compositionally biased region" description="Acidic residues" evidence="1">
    <location>
        <begin position="198"/>
        <end position="208"/>
    </location>
</feature>
<feature type="transmembrane region" description="Helical" evidence="2">
    <location>
        <begin position="137"/>
        <end position="161"/>
    </location>
</feature>
<evidence type="ECO:0000313" key="6">
    <source>
        <dbReference type="Proteomes" id="UP000324767"/>
    </source>
</evidence>
<dbReference type="EMBL" id="FWEW01003582">
    <property type="protein sequence ID" value="SLM39882.1"/>
    <property type="molecule type" value="Genomic_DNA"/>
</dbReference>
<feature type="region of interest" description="Disordered" evidence="1">
    <location>
        <begin position="229"/>
        <end position="248"/>
    </location>
</feature>
<protein>
    <recommendedName>
        <fullName evidence="7">MARVEL domain-containing protein</fullName>
    </recommendedName>
</protein>
<feature type="transmembrane region" description="Helical" evidence="2">
    <location>
        <begin position="21"/>
        <end position="38"/>
    </location>
</feature>
<feature type="transmembrane region" description="Helical" evidence="2">
    <location>
        <begin position="44"/>
        <end position="64"/>
    </location>
</feature>
<evidence type="ECO:0000313" key="4">
    <source>
        <dbReference type="EMBL" id="SLM39882.1"/>
    </source>
</evidence>
<feature type="region of interest" description="Disordered" evidence="1">
    <location>
        <begin position="298"/>
        <end position="321"/>
    </location>
</feature>
<evidence type="ECO:0000256" key="2">
    <source>
        <dbReference type="SAM" id="Phobius"/>
    </source>
</evidence>
<gene>
    <name evidence="3" type="ORF">FRX48_04179</name>
</gene>
<evidence type="ECO:0000313" key="5">
    <source>
        <dbReference type="Proteomes" id="UP000192927"/>
    </source>
</evidence>
<dbReference type="OrthoDB" id="5284712at2759"/>
<name>A0A1W5DAB7_9LECA</name>
<reference evidence="3 6" key="3">
    <citation type="submission" date="2019-09" db="EMBL/GenBank/DDBJ databases">
        <title>The hologenome of the rock-dwelling lichen Lasallia pustulata.</title>
        <authorList>
            <person name="Greshake Tzovaras B."/>
            <person name="Segers F."/>
            <person name="Bicker A."/>
            <person name="Dal Grande F."/>
            <person name="Otte J."/>
            <person name="Hankeln T."/>
            <person name="Schmitt I."/>
            <person name="Ebersberger I."/>
        </authorList>
    </citation>
    <scope>NUCLEOTIDE SEQUENCE [LARGE SCALE GENOMIC DNA]</scope>
    <source>
        <strain evidence="3">A1-1</strain>
    </source>
</reference>
<dbReference type="AlphaFoldDB" id="A0A1W5DAB7"/>
<proteinExistence type="predicted"/>
<dbReference type="PANTHER" id="PTHR37451:SF3">
    <property type="entry name" value="MARVEL DOMAIN-CONTAINING PROTEIN"/>
    <property type="match status" value="1"/>
</dbReference>
<keyword evidence="2" id="KW-0472">Membrane</keyword>
<accession>A0A1W5DAB7</accession>
<dbReference type="EMBL" id="VXIT01000006">
    <property type="protein sequence ID" value="KAA6412029.1"/>
    <property type="molecule type" value="Genomic_DNA"/>
</dbReference>
<reference evidence="5" key="2">
    <citation type="submission" date="2017-03" db="EMBL/GenBank/DDBJ databases">
        <authorList>
            <person name="Sharma R."/>
            <person name="Thines M."/>
        </authorList>
    </citation>
    <scope>NUCLEOTIDE SEQUENCE [LARGE SCALE GENOMIC DNA]</scope>
</reference>
<evidence type="ECO:0000256" key="1">
    <source>
        <dbReference type="SAM" id="MobiDB-lite"/>
    </source>
</evidence>
<keyword evidence="2" id="KW-1133">Transmembrane helix</keyword>
<dbReference type="PANTHER" id="PTHR37451">
    <property type="entry name" value="MARVEL DOMAIN"/>
    <property type="match status" value="1"/>
</dbReference>
<dbReference type="Proteomes" id="UP000324767">
    <property type="component" value="Unassembled WGS sequence"/>
</dbReference>
<feature type="compositionally biased region" description="Basic and acidic residues" evidence="1">
    <location>
        <begin position="310"/>
        <end position="321"/>
    </location>
</feature>
<evidence type="ECO:0008006" key="7">
    <source>
        <dbReference type="Google" id="ProtNLM"/>
    </source>
</evidence>
<dbReference type="Proteomes" id="UP000192927">
    <property type="component" value="Unassembled WGS sequence"/>
</dbReference>